<evidence type="ECO:0000256" key="1">
    <source>
        <dbReference type="SAM" id="MobiDB-lite"/>
    </source>
</evidence>
<protein>
    <submittedName>
        <fullName evidence="2">Uncharacterized protein</fullName>
    </submittedName>
</protein>
<comment type="caution">
    <text evidence="2">The sequence shown here is derived from an EMBL/GenBank/DDBJ whole genome shotgun (WGS) entry which is preliminary data.</text>
</comment>
<dbReference type="EMBL" id="JANBPY010001693">
    <property type="protein sequence ID" value="KAJ1959052.1"/>
    <property type="molecule type" value="Genomic_DNA"/>
</dbReference>
<keyword evidence="3" id="KW-1185">Reference proteome</keyword>
<evidence type="ECO:0000313" key="2">
    <source>
        <dbReference type="EMBL" id="KAJ1959052.1"/>
    </source>
</evidence>
<name>A0A9W8E1N8_9FUNG</name>
<gene>
    <name evidence="2" type="ORF">IWQ62_004767</name>
</gene>
<organism evidence="2 3">
    <name type="scientific">Dispira parvispora</name>
    <dbReference type="NCBI Taxonomy" id="1520584"/>
    <lineage>
        <taxon>Eukaryota</taxon>
        <taxon>Fungi</taxon>
        <taxon>Fungi incertae sedis</taxon>
        <taxon>Zoopagomycota</taxon>
        <taxon>Kickxellomycotina</taxon>
        <taxon>Dimargaritomycetes</taxon>
        <taxon>Dimargaritales</taxon>
        <taxon>Dimargaritaceae</taxon>
        <taxon>Dispira</taxon>
    </lineage>
</organism>
<dbReference type="AlphaFoldDB" id="A0A9W8E1N8"/>
<sequence length="75" mass="8315">MSAVTSPDPGDKEKPNANNQSAKTAEASRMSHPELGANILSILTYWWMNPLLALGYKRPLEEVDLYKLRPQDSAS</sequence>
<reference evidence="2" key="1">
    <citation type="submission" date="2022-07" db="EMBL/GenBank/DDBJ databases">
        <title>Phylogenomic reconstructions and comparative analyses of Kickxellomycotina fungi.</title>
        <authorList>
            <person name="Reynolds N.K."/>
            <person name="Stajich J.E."/>
            <person name="Barry K."/>
            <person name="Grigoriev I.V."/>
            <person name="Crous P."/>
            <person name="Smith M.E."/>
        </authorList>
    </citation>
    <scope>NUCLEOTIDE SEQUENCE</scope>
    <source>
        <strain evidence="2">RSA 1196</strain>
    </source>
</reference>
<feature type="region of interest" description="Disordered" evidence="1">
    <location>
        <begin position="1"/>
        <end position="30"/>
    </location>
</feature>
<evidence type="ECO:0000313" key="3">
    <source>
        <dbReference type="Proteomes" id="UP001150925"/>
    </source>
</evidence>
<dbReference type="OrthoDB" id="6500128at2759"/>
<feature type="non-terminal residue" evidence="2">
    <location>
        <position position="75"/>
    </location>
</feature>
<proteinExistence type="predicted"/>
<dbReference type="Proteomes" id="UP001150925">
    <property type="component" value="Unassembled WGS sequence"/>
</dbReference>
<accession>A0A9W8E1N8</accession>